<keyword evidence="1" id="KW-0472">Membrane</keyword>
<organism evidence="2 3">
    <name type="scientific">Pseudonocardia nematodicida</name>
    <dbReference type="NCBI Taxonomy" id="1206997"/>
    <lineage>
        <taxon>Bacteria</taxon>
        <taxon>Bacillati</taxon>
        <taxon>Actinomycetota</taxon>
        <taxon>Actinomycetes</taxon>
        <taxon>Pseudonocardiales</taxon>
        <taxon>Pseudonocardiaceae</taxon>
        <taxon>Pseudonocardia</taxon>
    </lineage>
</organism>
<reference evidence="2 3" key="1">
    <citation type="submission" date="2024-03" db="EMBL/GenBank/DDBJ databases">
        <title>Draft genome sequence of Pseudonocardia nematodicida JCM 31783.</title>
        <authorList>
            <person name="Butdee W."/>
            <person name="Duangmal K."/>
        </authorList>
    </citation>
    <scope>NUCLEOTIDE SEQUENCE [LARGE SCALE GENOMIC DNA]</scope>
    <source>
        <strain evidence="2 3">JCM 31783</strain>
    </source>
</reference>
<evidence type="ECO:0000313" key="2">
    <source>
        <dbReference type="EMBL" id="MEQ3551769.1"/>
    </source>
</evidence>
<accession>A0ABV1KBW4</accession>
<evidence type="ECO:0000313" key="3">
    <source>
        <dbReference type="Proteomes" id="UP001494902"/>
    </source>
</evidence>
<proteinExistence type="predicted"/>
<protein>
    <recommendedName>
        <fullName evidence="4">SMODS-associating 2TM beta-strand rich effector domain-containing protein</fullName>
    </recommendedName>
</protein>
<comment type="caution">
    <text evidence="2">The sequence shown here is derived from an EMBL/GenBank/DDBJ whole genome shotgun (WGS) entry which is preliminary data.</text>
</comment>
<keyword evidence="1" id="KW-0812">Transmembrane</keyword>
<keyword evidence="1" id="KW-1133">Transmembrane helix</keyword>
<name>A0ABV1KBW4_9PSEU</name>
<keyword evidence="3" id="KW-1185">Reference proteome</keyword>
<feature type="transmembrane region" description="Helical" evidence="1">
    <location>
        <begin position="51"/>
        <end position="68"/>
    </location>
</feature>
<dbReference type="RefSeq" id="WP_349298839.1">
    <property type="nucleotide sequence ID" value="NZ_JBEDNQ010000005.1"/>
</dbReference>
<evidence type="ECO:0000256" key="1">
    <source>
        <dbReference type="SAM" id="Phobius"/>
    </source>
</evidence>
<evidence type="ECO:0008006" key="4">
    <source>
        <dbReference type="Google" id="ProtNLM"/>
    </source>
</evidence>
<gene>
    <name evidence="2" type="ORF">WIS52_14945</name>
</gene>
<dbReference type="Proteomes" id="UP001494902">
    <property type="component" value="Unassembled WGS sequence"/>
</dbReference>
<sequence>MRDSLQRLYETKLAFLATVFTLLGAGLLVLGHLDSQVEALSWLRSLPVTDLGSALFTTGLIAVVFEYLDSKDSEQRATVRLRRVLEEQAPAMRDAVIAGFAFDASDLKRVSSPEVLDRVTRNSLAIQLGDQPFADAVYENLKAQALRAGERWHDLRVTIDLSPWNGRGRKGSTPLYVATMRWEYSVVPSTNVRRFACVEGGREYRDLLQEPASTFAWRFTPVNGLRADQPEAFELVQFSVDGDERPIRRTAREGSQLYSVSIGKAAVEANARVRLSYTYRTLLRSDGHLLYFSLSQPTEDARIDLRYGDTNITAVRVLDFFGGSKTSVLRAPETLPEPSVAVELDGWALPGSGLAFVWDESK</sequence>
<dbReference type="EMBL" id="JBEDNQ010000005">
    <property type="protein sequence ID" value="MEQ3551769.1"/>
    <property type="molecule type" value="Genomic_DNA"/>
</dbReference>
<feature type="transmembrane region" description="Helical" evidence="1">
    <location>
        <begin position="12"/>
        <end position="31"/>
    </location>
</feature>